<dbReference type="EMBL" id="ARZX01000003">
    <property type="protein sequence ID" value="EWH14529.1"/>
    <property type="molecule type" value="Genomic_DNA"/>
</dbReference>
<gene>
    <name evidence="1" type="ORF">KLA_04157</name>
</gene>
<protein>
    <recommendedName>
        <fullName evidence="3">DUF2064 domain-containing protein</fullName>
    </recommendedName>
</protein>
<evidence type="ECO:0008006" key="3">
    <source>
        <dbReference type="Google" id="ProtNLM"/>
    </source>
</evidence>
<accession>A0ABN0RRD6</accession>
<comment type="caution">
    <text evidence="1">The sequence shown here is derived from an EMBL/GenBank/DDBJ whole genome shotgun (WGS) entry which is preliminary data.</text>
</comment>
<proteinExistence type="predicted"/>
<dbReference type="PANTHER" id="PTHR36529:SF1">
    <property type="entry name" value="GLYCOSYLTRANSFERASE"/>
    <property type="match status" value="1"/>
</dbReference>
<evidence type="ECO:0000313" key="1">
    <source>
        <dbReference type="EMBL" id="EWH14529.1"/>
    </source>
</evidence>
<dbReference type="Pfam" id="PF09837">
    <property type="entry name" value="DUF2064"/>
    <property type="match status" value="1"/>
</dbReference>
<organism evidence="1 2">
    <name type="scientific">Cellulophaga geojensis KL-A</name>
    <dbReference type="NCBI Taxonomy" id="1328323"/>
    <lineage>
        <taxon>Bacteria</taxon>
        <taxon>Pseudomonadati</taxon>
        <taxon>Bacteroidota</taxon>
        <taxon>Flavobacteriia</taxon>
        <taxon>Flavobacteriales</taxon>
        <taxon>Flavobacteriaceae</taxon>
        <taxon>Cellulophaga</taxon>
    </lineage>
</organism>
<reference evidence="1 2" key="1">
    <citation type="journal article" date="2014" name="Genome Announc.">
        <title>Draft Genome Sequence of the Carrageenan-Degrading Bacterium Cellulophaga sp. Strain KL-A, Isolated from Decaying Marine Algae.</title>
        <authorList>
            <person name="Shan D."/>
            <person name="Ying J."/>
            <person name="Li X."/>
            <person name="Gao Z."/>
            <person name="Wei G."/>
            <person name="Shao Z."/>
        </authorList>
    </citation>
    <scope>NUCLEOTIDE SEQUENCE [LARGE SCALE GENOMIC DNA]</scope>
    <source>
        <strain evidence="1 2">KL-A</strain>
    </source>
</reference>
<sequence>MRLQRNKTVLLVFSLSAKIEAERKPLFGAKKQKVSTQFFDLLIKNTLEVANKSNVDVVWLDETQQKGNTFAERYANAYKSLYAQGYTNVISIGNDTPNLTANHIQQAVDAMATKKVVFGPSKDGGIYLFGVHKSIFNEDAFKNLPWLTSKLSKKIHTLAIAKNVPFTVLETLKDLDTTASVICYAYENPNSVLGSFILFHTNIKSKSTLKTGNNLVALFYTSSVSRRGPPRL</sequence>
<name>A0ABN0RRD6_9FLAO</name>
<dbReference type="Gene3D" id="3.90.550.10">
    <property type="entry name" value="Spore Coat Polysaccharide Biosynthesis Protein SpsA, Chain A"/>
    <property type="match status" value="1"/>
</dbReference>
<dbReference type="InterPro" id="IPR018641">
    <property type="entry name" value="Trfase_1_rSAM/seldom-assoc"/>
</dbReference>
<dbReference type="SUPFAM" id="SSF53448">
    <property type="entry name" value="Nucleotide-diphospho-sugar transferases"/>
    <property type="match status" value="1"/>
</dbReference>
<evidence type="ECO:0000313" key="2">
    <source>
        <dbReference type="Proteomes" id="UP000019275"/>
    </source>
</evidence>
<dbReference type="PANTHER" id="PTHR36529">
    <property type="entry name" value="SLL1095 PROTEIN"/>
    <property type="match status" value="1"/>
</dbReference>
<dbReference type="Proteomes" id="UP000019275">
    <property type="component" value="Unassembled WGS sequence"/>
</dbReference>
<keyword evidence="2" id="KW-1185">Reference proteome</keyword>
<dbReference type="RefSeq" id="WP_034644192.1">
    <property type="nucleotide sequence ID" value="NZ_ARZX01000003.1"/>
</dbReference>
<dbReference type="InterPro" id="IPR029044">
    <property type="entry name" value="Nucleotide-diphossugar_trans"/>
</dbReference>